<keyword evidence="2" id="KW-1185">Reference proteome</keyword>
<evidence type="ECO:0000313" key="1">
    <source>
        <dbReference type="EMBL" id="MBB6143701.1"/>
    </source>
</evidence>
<reference evidence="1 2" key="1">
    <citation type="submission" date="2020-08" db="EMBL/GenBank/DDBJ databases">
        <title>Genomic Encyclopedia of Type Strains, Phase IV (KMG-IV): sequencing the most valuable type-strain genomes for metagenomic binning, comparative biology and taxonomic classification.</title>
        <authorList>
            <person name="Goeker M."/>
        </authorList>
    </citation>
    <scope>NUCLEOTIDE SEQUENCE [LARGE SCALE GENOMIC DNA]</scope>
    <source>
        <strain evidence="1 2">DSM 103733</strain>
    </source>
</reference>
<organism evidence="1 2">
    <name type="scientific">Silvibacterium bohemicum</name>
    <dbReference type="NCBI Taxonomy" id="1577686"/>
    <lineage>
        <taxon>Bacteria</taxon>
        <taxon>Pseudomonadati</taxon>
        <taxon>Acidobacteriota</taxon>
        <taxon>Terriglobia</taxon>
        <taxon>Terriglobales</taxon>
        <taxon>Acidobacteriaceae</taxon>
        <taxon>Silvibacterium</taxon>
    </lineage>
</organism>
<dbReference type="EMBL" id="JACHEK010000003">
    <property type="protein sequence ID" value="MBB6143701.1"/>
    <property type="molecule type" value="Genomic_DNA"/>
</dbReference>
<accession>A0A841JXI4</accession>
<dbReference type="Proteomes" id="UP000538666">
    <property type="component" value="Unassembled WGS sequence"/>
</dbReference>
<dbReference type="AlphaFoldDB" id="A0A841JXI4"/>
<gene>
    <name evidence="1" type="ORF">HNQ77_001650</name>
</gene>
<protein>
    <submittedName>
        <fullName evidence="1">Uncharacterized protein</fullName>
    </submittedName>
</protein>
<evidence type="ECO:0000313" key="2">
    <source>
        <dbReference type="Proteomes" id="UP000538666"/>
    </source>
</evidence>
<proteinExistence type="predicted"/>
<sequence length="85" mass="9745">MMSDSTVPFGHGYAEIPLGRSAGKPIKSIHVYQLEESLNVDLEFEDLSMLEMIFRVGFRASVKLLENKSGDYIVRQRIKPKFRAR</sequence>
<comment type="caution">
    <text evidence="1">The sequence shown here is derived from an EMBL/GenBank/DDBJ whole genome shotgun (WGS) entry which is preliminary data.</text>
</comment>
<name>A0A841JXI4_9BACT</name>
<dbReference type="RefSeq" id="WP_156185842.1">
    <property type="nucleotide sequence ID" value="NZ_JACHEK010000003.1"/>
</dbReference>